<reference evidence="2" key="1">
    <citation type="submission" date="2017-09" db="EMBL/GenBank/DDBJ databases">
        <title>Depth-based differentiation of microbial function through sediment-hosted aquifers and enrichment of novel symbionts in the deep terrestrial subsurface.</title>
        <authorList>
            <person name="Probst A.J."/>
            <person name="Ladd B."/>
            <person name="Jarett J.K."/>
            <person name="Geller-Mcgrath D.E."/>
            <person name="Sieber C.M.K."/>
            <person name="Emerson J.B."/>
            <person name="Anantharaman K."/>
            <person name="Thomas B.C."/>
            <person name="Malmstrom R."/>
            <person name="Stieglmeier M."/>
            <person name="Klingl A."/>
            <person name="Woyke T."/>
            <person name="Ryan C.M."/>
            <person name="Banfield J.F."/>
        </authorList>
    </citation>
    <scope>NUCLEOTIDE SEQUENCE [LARGE SCALE GENOMIC DNA]</scope>
</reference>
<evidence type="ECO:0000313" key="1">
    <source>
        <dbReference type="EMBL" id="PIV64489.1"/>
    </source>
</evidence>
<dbReference type="EMBL" id="PETL01000097">
    <property type="protein sequence ID" value="PIV64489.1"/>
    <property type="molecule type" value="Genomic_DNA"/>
</dbReference>
<gene>
    <name evidence="1" type="ORF">COS11_01900</name>
</gene>
<organism evidence="1 2">
    <name type="scientific">bacterium (Candidatus Ratteibacteria) CG01_land_8_20_14_3_00_40_19</name>
    <dbReference type="NCBI Taxonomy" id="2014290"/>
    <lineage>
        <taxon>Bacteria</taxon>
        <taxon>Candidatus Ratteibacteria</taxon>
    </lineage>
</organism>
<feature type="non-terminal residue" evidence="1">
    <location>
        <position position="1"/>
    </location>
</feature>
<proteinExistence type="predicted"/>
<comment type="caution">
    <text evidence="1">The sequence shown here is derived from an EMBL/GenBank/DDBJ whole genome shotgun (WGS) entry which is preliminary data.</text>
</comment>
<sequence length="114" mass="13096">NMKADSFINKMHHDLAIVGFSRKGEAGCSTHALRHLYAHDRFESVAGIRPLVEFPDKEAYHIAATESIMRREDVHNRGEAETKLSELEREGYETVNRELGHSEDRWDITGVYLK</sequence>
<name>A0A2M7E9U5_9BACT</name>
<dbReference type="Proteomes" id="UP000228886">
    <property type="component" value="Unassembled WGS sequence"/>
</dbReference>
<dbReference type="AlphaFoldDB" id="A0A2M7E9U5"/>
<evidence type="ECO:0000313" key="2">
    <source>
        <dbReference type="Proteomes" id="UP000228886"/>
    </source>
</evidence>
<protein>
    <submittedName>
        <fullName evidence="1">Uncharacterized protein</fullName>
    </submittedName>
</protein>
<accession>A0A2M7E9U5</accession>